<dbReference type="RefSeq" id="XP_039143465.1">
    <property type="nucleotide sequence ID" value="XM_039287531.1"/>
</dbReference>
<keyword evidence="2" id="KW-1185">Reference proteome</keyword>
<gene>
    <name evidence="3 4 5 6 7 8 9 10 11 12 13 14" type="primary">LOC120280644</name>
</gene>
<evidence type="ECO:0000313" key="14">
    <source>
        <dbReference type="RefSeq" id="XP_039143476.1"/>
    </source>
</evidence>
<proteinExistence type="predicted"/>
<dbReference type="Pfam" id="PF25441">
    <property type="entry name" value="Hexapep_UGP3_C"/>
    <property type="match status" value="1"/>
</dbReference>
<dbReference type="RefSeq" id="XP_039143474.1">
    <property type="nucleotide sequence ID" value="XM_039287540.1"/>
</dbReference>
<name>A0AB40CTW7_DIOCR</name>
<dbReference type="RefSeq" id="XP_039143472.1">
    <property type="nucleotide sequence ID" value="XM_039287538.1"/>
</dbReference>
<dbReference type="RefSeq" id="XP_039143466.1">
    <property type="nucleotide sequence ID" value="XM_039287532.1"/>
</dbReference>
<sequence length="329" mass="37216">MGRRGGLITVLLSQTIQNDCQLHTLEYGTSSIKQFLPTVLDYQNGQYSLSGISKCLETKSTISLPSVAPIGAPWQQIYLFARKQKKIYVEFFELAPINLSISFSSTPWMVRNETRAETKTFIRVSGASFQVEDNTKYLQSGPPFLILLHPALGPLWEITRQKFFGGSIMEGSELQIEVAEFMWREVQLDGSLLVIAENIMGSTQAIENGEPLMQYGHRCARCKLQNVKVQNKGIDWTSADNVYWMHNVHLFESLKVILQGNAEFEATDVVLQGNHVLEVPNGHRMHVSSGDLGFVVKLEPIKEEMMDSGSWFWKYKLNGTHIQLELVEL</sequence>
<reference evidence="3 4" key="1">
    <citation type="submission" date="2025-04" db="UniProtKB">
        <authorList>
            <consortium name="RefSeq"/>
        </authorList>
    </citation>
    <scope>IDENTIFICATION</scope>
</reference>
<evidence type="ECO:0000259" key="1">
    <source>
        <dbReference type="Pfam" id="PF25441"/>
    </source>
</evidence>
<evidence type="ECO:0000313" key="13">
    <source>
        <dbReference type="RefSeq" id="XP_039143475.1"/>
    </source>
</evidence>
<feature type="domain" description="UGP3-like C-terminal hexapeptide repeats" evidence="1">
    <location>
        <begin position="163"/>
        <end position="326"/>
    </location>
</feature>
<evidence type="ECO:0000313" key="11">
    <source>
        <dbReference type="RefSeq" id="XP_039143473.1"/>
    </source>
</evidence>
<dbReference type="GeneID" id="120280644"/>
<dbReference type="RefSeq" id="XP_039143475.1">
    <property type="nucleotide sequence ID" value="XM_039287541.1"/>
</dbReference>
<dbReference type="InterPro" id="IPR057388">
    <property type="entry name" value="Hexapep_UGP3_C"/>
</dbReference>
<dbReference type="RefSeq" id="XP_039143476.1">
    <property type="nucleotide sequence ID" value="XM_039287542.1"/>
</dbReference>
<dbReference type="RefSeq" id="XP_039143467.1">
    <property type="nucleotide sequence ID" value="XM_039287533.1"/>
</dbReference>
<evidence type="ECO:0000313" key="10">
    <source>
        <dbReference type="RefSeq" id="XP_039143472.1"/>
    </source>
</evidence>
<dbReference type="RefSeq" id="XP_039143473.1">
    <property type="nucleotide sequence ID" value="XM_039287539.1"/>
</dbReference>
<evidence type="ECO:0000313" key="8">
    <source>
        <dbReference type="RefSeq" id="XP_039143470.1"/>
    </source>
</evidence>
<evidence type="ECO:0000313" key="3">
    <source>
        <dbReference type="RefSeq" id="XP_039143465.1"/>
    </source>
</evidence>
<dbReference type="Proteomes" id="UP001515500">
    <property type="component" value="Chromosome 17"/>
</dbReference>
<evidence type="ECO:0000313" key="9">
    <source>
        <dbReference type="RefSeq" id="XP_039143471.1"/>
    </source>
</evidence>
<evidence type="ECO:0000313" key="2">
    <source>
        <dbReference type="Proteomes" id="UP001515500"/>
    </source>
</evidence>
<dbReference type="AlphaFoldDB" id="A0AB40CTW7"/>
<organism evidence="2 4">
    <name type="scientific">Dioscorea cayennensis subsp. rotundata</name>
    <name type="common">White Guinea yam</name>
    <name type="synonym">Dioscorea rotundata</name>
    <dbReference type="NCBI Taxonomy" id="55577"/>
    <lineage>
        <taxon>Eukaryota</taxon>
        <taxon>Viridiplantae</taxon>
        <taxon>Streptophyta</taxon>
        <taxon>Embryophyta</taxon>
        <taxon>Tracheophyta</taxon>
        <taxon>Spermatophyta</taxon>
        <taxon>Magnoliopsida</taxon>
        <taxon>Liliopsida</taxon>
        <taxon>Dioscoreales</taxon>
        <taxon>Dioscoreaceae</taxon>
        <taxon>Dioscorea</taxon>
    </lineage>
</organism>
<evidence type="ECO:0000313" key="7">
    <source>
        <dbReference type="RefSeq" id="XP_039143469.1"/>
    </source>
</evidence>
<evidence type="ECO:0000313" key="12">
    <source>
        <dbReference type="RefSeq" id="XP_039143474.1"/>
    </source>
</evidence>
<accession>A0AB40CTW7</accession>
<evidence type="ECO:0000313" key="4">
    <source>
        <dbReference type="RefSeq" id="XP_039143466.1"/>
    </source>
</evidence>
<protein>
    <submittedName>
        <fullName evidence="3 4">UTP--glucose-1-phosphate uridylyltransferase 3, chloroplastic-like isoform X1</fullName>
    </submittedName>
</protein>
<dbReference type="RefSeq" id="XP_039143471.1">
    <property type="nucleotide sequence ID" value="XM_039287537.1"/>
</dbReference>
<dbReference type="RefSeq" id="XP_039143470.1">
    <property type="nucleotide sequence ID" value="XM_039287536.1"/>
</dbReference>
<dbReference type="RefSeq" id="XP_039143468.1">
    <property type="nucleotide sequence ID" value="XM_039287534.1"/>
</dbReference>
<dbReference type="RefSeq" id="XP_039143469.1">
    <property type="nucleotide sequence ID" value="XM_039287535.1"/>
</dbReference>
<evidence type="ECO:0000313" key="5">
    <source>
        <dbReference type="RefSeq" id="XP_039143467.1"/>
    </source>
</evidence>
<evidence type="ECO:0000313" key="6">
    <source>
        <dbReference type="RefSeq" id="XP_039143468.1"/>
    </source>
</evidence>